<gene>
    <name evidence="8" type="ORF">FJZ00_03440</name>
</gene>
<organism evidence="8 9">
    <name type="scientific">Candidatus Tanganyikabacteria bacterium</name>
    <dbReference type="NCBI Taxonomy" id="2961651"/>
    <lineage>
        <taxon>Bacteria</taxon>
        <taxon>Bacillati</taxon>
        <taxon>Candidatus Sericytochromatia</taxon>
        <taxon>Candidatus Tanganyikabacteria</taxon>
    </lineage>
</organism>
<dbReference type="Pfam" id="PF01435">
    <property type="entry name" value="Peptidase_M48"/>
    <property type="match status" value="1"/>
</dbReference>
<feature type="domain" description="Peptidase M48" evidence="7">
    <location>
        <begin position="67"/>
        <end position="242"/>
    </location>
</feature>
<evidence type="ECO:0000259" key="7">
    <source>
        <dbReference type="Pfam" id="PF01435"/>
    </source>
</evidence>
<keyword evidence="2" id="KW-0479">Metal-binding</keyword>
<dbReference type="GO" id="GO:0046872">
    <property type="term" value="F:metal ion binding"/>
    <property type="evidence" value="ECO:0007669"/>
    <property type="project" value="UniProtKB-KW"/>
</dbReference>
<evidence type="ECO:0000256" key="2">
    <source>
        <dbReference type="ARBA" id="ARBA00022723"/>
    </source>
</evidence>
<sequence>GGTTVNTTGGQASGRVDKDTALIVGGVLAVVGLFGDKLIGTKTEREIGKSAAKAALQKYPVYRGDPRVQQYVQGVVDRLAANRERKDVQYEIKVVESNEINAFAVPGGYMFITTGALKAMKSEAELAGVLGHEMAHIEKRHGIKSLQNQLVGMGIAIAALGSTESQEVQAAGAVALGLALKGCSRGHESEADSDGCRLAAKAGYDPRGLTSFLQTVKQQERPGVELLSDHPETAKRIKAINKQIDQEKLLTVQMDQGVDRYNQQVYWLRRGY</sequence>
<dbReference type="InterPro" id="IPR051156">
    <property type="entry name" value="Mito/Outer_Membr_Metalloprot"/>
</dbReference>
<dbReference type="GO" id="GO:0004222">
    <property type="term" value="F:metalloendopeptidase activity"/>
    <property type="evidence" value="ECO:0007669"/>
    <property type="project" value="InterPro"/>
</dbReference>
<dbReference type="GO" id="GO:0051603">
    <property type="term" value="P:proteolysis involved in protein catabolic process"/>
    <property type="evidence" value="ECO:0007669"/>
    <property type="project" value="TreeGrafter"/>
</dbReference>
<keyword evidence="4 6" id="KW-0862">Zinc</keyword>
<evidence type="ECO:0000256" key="5">
    <source>
        <dbReference type="ARBA" id="ARBA00023049"/>
    </source>
</evidence>
<dbReference type="AlphaFoldDB" id="A0A937X4F8"/>
<accession>A0A937X4F8</accession>
<evidence type="ECO:0000313" key="9">
    <source>
        <dbReference type="Proteomes" id="UP000703893"/>
    </source>
</evidence>
<protein>
    <submittedName>
        <fullName evidence="8">M48 family metalloprotease</fullName>
    </submittedName>
</protein>
<dbReference type="CDD" id="cd07333">
    <property type="entry name" value="M48C_bepA_like"/>
    <property type="match status" value="1"/>
</dbReference>
<dbReference type="Proteomes" id="UP000703893">
    <property type="component" value="Unassembled WGS sequence"/>
</dbReference>
<dbReference type="PANTHER" id="PTHR22726:SF1">
    <property type="entry name" value="METALLOENDOPEPTIDASE OMA1, MITOCHONDRIAL"/>
    <property type="match status" value="1"/>
</dbReference>
<keyword evidence="1 6" id="KW-0645">Protease</keyword>
<dbReference type="Gene3D" id="3.30.2010.10">
    <property type="entry name" value="Metalloproteases ('zincins'), catalytic domain"/>
    <property type="match status" value="1"/>
</dbReference>
<evidence type="ECO:0000256" key="4">
    <source>
        <dbReference type="ARBA" id="ARBA00022833"/>
    </source>
</evidence>
<dbReference type="PANTHER" id="PTHR22726">
    <property type="entry name" value="METALLOENDOPEPTIDASE OMA1"/>
    <property type="match status" value="1"/>
</dbReference>
<proteinExistence type="inferred from homology"/>
<comment type="caution">
    <text evidence="8">The sequence shown here is derived from an EMBL/GenBank/DDBJ whole genome shotgun (WGS) entry which is preliminary data.</text>
</comment>
<dbReference type="EMBL" id="VGJX01000143">
    <property type="protein sequence ID" value="MBM3274180.1"/>
    <property type="molecule type" value="Genomic_DNA"/>
</dbReference>
<feature type="non-terminal residue" evidence="8">
    <location>
        <position position="1"/>
    </location>
</feature>
<evidence type="ECO:0000313" key="8">
    <source>
        <dbReference type="EMBL" id="MBM3274180.1"/>
    </source>
</evidence>
<dbReference type="InterPro" id="IPR001915">
    <property type="entry name" value="Peptidase_M48"/>
</dbReference>
<comment type="cofactor">
    <cofactor evidence="6">
        <name>Zn(2+)</name>
        <dbReference type="ChEBI" id="CHEBI:29105"/>
    </cofactor>
    <text evidence="6">Binds 1 zinc ion per subunit.</text>
</comment>
<comment type="similarity">
    <text evidence="6">Belongs to the peptidase M48 family.</text>
</comment>
<keyword evidence="3 6" id="KW-0378">Hydrolase</keyword>
<name>A0A937X4F8_9BACT</name>
<reference evidence="8 9" key="1">
    <citation type="submission" date="2019-03" db="EMBL/GenBank/DDBJ databases">
        <title>Lake Tanganyika Metagenome-Assembled Genomes (MAGs).</title>
        <authorList>
            <person name="Tran P."/>
        </authorList>
    </citation>
    <scope>NUCLEOTIDE SEQUENCE [LARGE SCALE GENOMIC DNA]</scope>
    <source>
        <strain evidence="8">K_DeepCast_65m_m2_236</strain>
    </source>
</reference>
<dbReference type="GO" id="GO:0016020">
    <property type="term" value="C:membrane"/>
    <property type="evidence" value="ECO:0007669"/>
    <property type="project" value="TreeGrafter"/>
</dbReference>
<evidence type="ECO:0000256" key="3">
    <source>
        <dbReference type="ARBA" id="ARBA00022801"/>
    </source>
</evidence>
<evidence type="ECO:0000256" key="6">
    <source>
        <dbReference type="RuleBase" id="RU003983"/>
    </source>
</evidence>
<keyword evidence="5 6" id="KW-0482">Metalloprotease</keyword>
<evidence type="ECO:0000256" key="1">
    <source>
        <dbReference type="ARBA" id="ARBA00022670"/>
    </source>
</evidence>